<gene>
    <name evidence="5" type="ORF">AY601_2510</name>
</gene>
<dbReference type="InterPro" id="IPR011006">
    <property type="entry name" value="CheY-like_superfamily"/>
</dbReference>
<dbReference type="SUPFAM" id="SSF52172">
    <property type="entry name" value="CheY-like"/>
    <property type="match status" value="1"/>
</dbReference>
<dbReference type="PROSITE" id="PS50110">
    <property type="entry name" value="RESPONSE_REGULATORY"/>
    <property type="match status" value="1"/>
</dbReference>
<dbReference type="InterPro" id="IPR003661">
    <property type="entry name" value="HisK_dim/P_dom"/>
</dbReference>
<keyword evidence="3" id="KW-0597">Phosphoprotein</keyword>
<dbReference type="KEGG" id="pcm:AY601_2510"/>
<dbReference type="Gene3D" id="1.10.287.130">
    <property type="match status" value="1"/>
</dbReference>
<dbReference type="SUPFAM" id="SSF47384">
    <property type="entry name" value="Homodimeric domain of signal transducing histidine kinase"/>
    <property type="match status" value="1"/>
</dbReference>
<evidence type="ECO:0000259" key="4">
    <source>
        <dbReference type="PROSITE" id="PS50110"/>
    </source>
</evidence>
<dbReference type="GO" id="GO:0000155">
    <property type="term" value="F:phosphorelay sensor kinase activity"/>
    <property type="evidence" value="ECO:0007669"/>
    <property type="project" value="InterPro"/>
</dbReference>
<comment type="catalytic activity">
    <reaction evidence="1">
        <text>ATP + protein L-histidine = ADP + protein N-phospho-L-histidine.</text>
        <dbReference type="EC" id="2.7.13.3"/>
    </reaction>
</comment>
<organism evidence="5 6">
    <name type="scientific">Pedobacter cryoconitis</name>
    <dbReference type="NCBI Taxonomy" id="188932"/>
    <lineage>
        <taxon>Bacteria</taxon>
        <taxon>Pseudomonadati</taxon>
        <taxon>Bacteroidota</taxon>
        <taxon>Sphingobacteriia</taxon>
        <taxon>Sphingobacteriales</taxon>
        <taxon>Sphingobacteriaceae</taxon>
        <taxon>Pedobacter</taxon>
    </lineage>
</organism>
<dbReference type="InterPro" id="IPR001789">
    <property type="entry name" value="Sig_transdc_resp-reg_receiver"/>
</dbReference>
<feature type="domain" description="Response regulatory" evidence="4">
    <location>
        <begin position="206"/>
        <end position="321"/>
    </location>
</feature>
<evidence type="ECO:0000256" key="3">
    <source>
        <dbReference type="PROSITE-ProRule" id="PRU00169"/>
    </source>
</evidence>
<dbReference type="Gene3D" id="3.40.50.2300">
    <property type="match status" value="1"/>
</dbReference>
<dbReference type="Pfam" id="PF00072">
    <property type="entry name" value="Response_reg"/>
    <property type="match status" value="1"/>
</dbReference>
<name>A0A127VDQ2_9SPHI</name>
<sequence length="321" mass="37158">MKLSAYCDCYTDNSYFLFNKKNHITFFNIHSIEKIGYFLAKNPTIGESFVEIISQKYERTFSKLVAECFEGKVFSIEKRLKVKGMDDVLLQIVLTPVFIDPENPQVACTIIDSNRKSNQMKLLDEYSHLASHDLRAPITNILSLSSLMNFPDMELFDTRKIKELLRDINFQAEKLDDIIKMLNSLINKEQEADDFIAESTRIASKHIMLIDDDSLTNKLHHMIITKHNKNKRVVQFGSSISALDYLKQNKPDLILLDLNMPEIDGWTFLKLLEEQKPDIDVVIISSTIDPAERTRAQSYRSVKDFLTKPLTYEKIKHLVDN</sequence>
<dbReference type="InterPro" id="IPR052893">
    <property type="entry name" value="TCS_response_regulator"/>
</dbReference>
<dbReference type="OrthoDB" id="1121174at2"/>
<dbReference type="EC" id="2.7.13.3" evidence="2"/>
<accession>A0A127VDQ2</accession>
<dbReference type="CDD" id="cd00082">
    <property type="entry name" value="HisKA"/>
    <property type="match status" value="1"/>
</dbReference>
<protein>
    <recommendedName>
        <fullName evidence="2">histidine kinase</fullName>
        <ecNumber evidence="2">2.7.13.3</ecNumber>
    </recommendedName>
</protein>
<dbReference type="PANTHER" id="PTHR44520:SF2">
    <property type="entry name" value="RESPONSE REGULATOR RCP1"/>
    <property type="match status" value="1"/>
</dbReference>
<proteinExistence type="predicted"/>
<dbReference type="InterPro" id="IPR036097">
    <property type="entry name" value="HisK_dim/P_sf"/>
</dbReference>
<dbReference type="SMART" id="SM00448">
    <property type="entry name" value="REC"/>
    <property type="match status" value="1"/>
</dbReference>
<dbReference type="AlphaFoldDB" id="A0A127VDQ2"/>
<dbReference type="Proteomes" id="UP000071561">
    <property type="component" value="Chromosome"/>
</dbReference>
<dbReference type="PATRIC" id="fig|188932.3.peg.2621"/>
<evidence type="ECO:0000256" key="2">
    <source>
        <dbReference type="ARBA" id="ARBA00012438"/>
    </source>
</evidence>
<feature type="modified residue" description="4-aspartylphosphate" evidence="3">
    <location>
        <position position="257"/>
    </location>
</feature>
<evidence type="ECO:0000256" key="1">
    <source>
        <dbReference type="ARBA" id="ARBA00000085"/>
    </source>
</evidence>
<reference evidence="5 6" key="1">
    <citation type="submission" date="2016-03" db="EMBL/GenBank/DDBJ databases">
        <title>Complete genome sequence of Pedobacter cryoconitis PAMC 27485.</title>
        <authorList>
            <person name="Lee J."/>
            <person name="Kim O.-S."/>
        </authorList>
    </citation>
    <scope>NUCLEOTIDE SEQUENCE [LARGE SCALE GENOMIC DNA]</scope>
    <source>
        <strain evidence="5 6">PAMC 27485</strain>
    </source>
</reference>
<dbReference type="RefSeq" id="WP_068401379.1">
    <property type="nucleotide sequence ID" value="NZ_CP014504.1"/>
</dbReference>
<dbReference type="EMBL" id="CP014504">
    <property type="protein sequence ID" value="AMP99399.1"/>
    <property type="molecule type" value="Genomic_DNA"/>
</dbReference>
<dbReference type="CDD" id="cd00156">
    <property type="entry name" value="REC"/>
    <property type="match status" value="1"/>
</dbReference>
<keyword evidence="6" id="KW-1185">Reference proteome</keyword>
<evidence type="ECO:0000313" key="6">
    <source>
        <dbReference type="Proteomes" id="UP000071561"/>
    </source>
</evidence>
<dbReference type="PANTHER" id="PTHR44520">
    <property type="entry name" value="RESPONSE REGULATOR RCP1-RELATED"/>
    <property type="match status" value="1"/>
</dbReference>
<evidence type="ECO:0000313" key="5">
    <source>
        <dbReference type="EMBL" id="AMP99399.1"/>
    </source>
</evidence>